<reference evidence="2" key="1">
    <citation type="submission" date="2022-06" db="EMBL/GenBank/DDBJ databases">
        <title>Genome Sequence of Candolleomyces eurysporus.</title>
        <authorList>
            <person name="Buettner E."/>
        </authorList>
    </citation>
    <scope>NUCLEOTIDE SEQUENCE</scope>
    <source>
        <strain evidence="2">VTCC 930004</strain>
    </source>
</reference>
<organism evidence="2 3">
    <name type="scientific">Candolleomyces eurysporus</name>
    <dbReference type="NCBI Taxonomy" id="2828524"/>
    <lineage>
        <taxon>Eukaryota</taxon>
        <taxon>Fungi</taxon>
        <taxon>Dikarya</taxon>
        <taxon>Basidiomycota</taxon>
        <taxon>Agaricomycotina</taxon>
        <taxon>Agaricomycetes</taxon>
        <taxon>Agaricomycetidae</taxon>
        <taxon>Agaricales</taxon>
        <taxon>Agaricineae</taxon>
        <taxon>Psathyrellaceae</taxon>
        <taxon>Candolleomyces</taxon>
    </lineage>
</organism>
<proteinExistence type="predicted"/>
<evidence type="ECO:0000313" key="3">
    <source>
        <dbReference type="Proteomes" id="UP001140091"/>
    </source>
</evidence>
<name>A0A9W8MFS6_9AGAR</name>
<evidence type="ECO:0000313" key="2">
    <source>
        <dbReference type="EMBL" id="KAJ2929031.1"/>
    </source>
</evidence>
<feature type="non-terminal residue" evidence="2">
    <location>
        <position position="1"/>
    </location>
</feature>
<dbReference type="PANTHER" id="PTHR10492">
    <property type="match status" value="1"/>
</dbReference>
<evidence type="ECO:0000259" key="1">
    <source>
        <dbReference type="Pfam" id="PF14214"/>
    </source>
</evidence>
<gene>
    <name evidence="2" type="ORF">H1R20_g8055</name>
</gene>
<protein>
    <recommendedName>
        <fullName evidence="1">Helitron helicase-like domain-containing protein</fullName>
    </recommendedName>
</protein>
<dbReference type="PANTHER" id="PTHR10492:SF57">
    <property type="entry name" value="ATP-DEPENDENT DNA HELICASE"/>
    <property type="match status" value="1"/>
</dbReference>
<sequence>MRLMGQEEVTPNENIYLPASFLGSRRWASEQVSDSLAIAAAIGEPTFFVTATCNPEWPEITSQLRPGQDFSHIPIVVIWVFKQKLCVLMKALKTMFPQVGKPLYTIQCIEFQKRGLPHAHILIKYPIPCNTPEFIDSVVSARMPTDPADRRVVEKFMLHQHPSSDRPPSCYCQKEYPDGSRTCRFNYPQPLQAETFVDHEGCIHYQRLDEQDRYVVPHCLPLIWMMNCHINFEVASTSHLFQYLFKYIHKGPDQTRYCVVDPAAGEAAWRILGFHITHKDPSVTSLSVHLENDRANQCFDVGPGVASSLSKLERYFLRPDSIFHTQNGERRFNDLTYSDYYMLFRIAPYDQWKEGDPQYFCERLNGVNASQMHVILQDHLLTHLARIETVRPTQGNMFYLRVILNNCPSQSFVDARTVGGTTYHSFQEVAIALGLFGDGNEALFAMEEAVTSLRTPRKTRVLFIHLLIHDCIDAPLQLWQRFGHYMSFDFTIRNNGVAELGMDDALQEMGLFLGEYGKSLDKYGLPQPVAHMAELTHELRQWAG</sequence>
<dbReference type="OrthoDB" id="3366231at2759"/>
<dbReference type="InterPro" id="IPR025476">
    <property type="entry name" value="Helitron_helicase-like"/>
</dbReference>
<keyword evidence="3" id="KW-1185">Reference proteome</keyword>
<dbReference type="AlphaFoldDB" id="A0A9W8MFS6"/>
<dbReference type="Pfam" id="PF14214">
    <property type="entry name" value="Helitron_like_N"/>
    <property type="match status" value="1"/>
</dbReference>
<comment type="caution">
    <text evidence="2">The sequence shown here is derived from an EMBL/GenBank/DDBJ whole genome shotgun (WGS) entry which is preliminary data.</text>
</comment>
<feature type="domain" description="Helitron helicase-like" evidence="1">
    <location>
        <begin position="10"/>
        <end position="123"/>
    </location>
</feature>
<dbReference type="Proteomes" id="UP001140091">
    <property type="component" value="Unassembled WGS sequence"/>
</dbReference>
<dbReference type="EMBL" id="JANBPK010000907">
    <property type="protein sequence ID" value="KAJ2929031.1"/>
    <property type="molecule type" value="Genomic_DNA"/>
</dbReference>
<accession>A0A9W8MFS6</accession>